<keyword evidence="1" id="KW-0456">Lyase</keyword>
<dbReference type="GO" id="GO:0016829">
    <property type="term" value="F:lyase activity"/>
    <property type="evidence" value="ECO:0007669"/>
    <property type="project" value="UniProtKB-KW"/>
</dbReference>
<dbReference type="RefSeq" id="WP_142854018.1">
    <property type="nucleotide sequence ID" value="NZ_FXWW01000003.1"/>
</dbReference>
<dbReference type="EMBL" id="VICH01000007">
    <property type="protein sequence ID" value="TQV67207.1"/>
    <property type="molecule type" value="Genomic_DNA"/>
</dbReference>
<accession>A0A545SQH4</accession>
<keyword evidence="1" id="KW-0670">Pyruvate</keyword>
<dbReference type="PANTHER" id="PTHR42905">
    <property type="entry name" value="PHOSPHOENOLPYRUVATE CARBOXYLASE"/>
    <property type="match status" value="1"/>
</dbReference>
<name>A0A545SQH4_9RHOB</name>
<dbReference type="AlphaFoldDB" id="A0A545SQH4"/>
<dbReference type="InterPro" id="IPR039556">
    <property type="entry name" value="ICL/PEPM"/>
</dbReference>
<sequence>MTAAHGFEDGEVIPLDFVLRVIERITSTVGLPVTVDFEGGYTTRPQQVVKNVRRVIQAGAVGINFEDRVVGGEGLLGIQNQVERIDAVRHAVQKESPFVINARTDLFLGTDPKTHSSLITAAIDHEAAYREAGADGFFAPRLPDPSLIETVVDGERSGLGCQRPALWPQTTARQTLRFARSQKQL</sequence>
<protein>
    <submittedName>
        <fullName evidence="1">Isocitrate lyase/phosphoenolpyruvate mutase family protein</fullName>
    </submittedName>
</protein>
<comment type="caution">
    <text evidence="1">The sequence shown here is derived from an EMBL/GenBank/DDBJ whole genome shotgun (WGS) entry which is preliminary data.</text>
</comment>
<dbReference type="SUPFAM" id="SSF51621">
    <property type="entry name" value="Phosphoenolpyruvate/pyruvate domain"/>
    <property type="match status" value="1"/>
</dbReference>
<dbReference type="OrthoDB" id="9785398at2"/>
<reference evidence="1 2" key="1">
    <citation type="submission" date="2019-06" db="EMBL/GenBank/DDBJ databases">
        <title>A novel species of marine bacteria.</title>
        <authorList>
            <person name="Wang Y."/>
        </authorList>
    </citation>
    <scope>NUCLEOTIDE SEQUENCE [LARGE SCALE GENOMIC DNA]</scope>
    <source>
        <strain evidence="1 2">MA1-10</strain>
    </source>
</reference>
<dbReference type="Proteomes" id="UP000315816">
    <property type="component" value="Unassembled WGS sequence"/>
</dbReference>
<gene>
    <name evidence="1" type="ORF">FIL88_11545</name>
</gene>
<evidence type="ECO:0000313" key="2">
    <source>
        <dbReference type="Proteomes" id="UP000315816"/>
    </source>
</evidence>
<evidence type="ECO:0000313" key="1">
    <source>
        <dbReference type="EMBL" id="TQV67207.1"/>
    </source>
</evidence>
<dbReference type="InterPro" id="IPR015813">
    <property type="entry name" value="Pyrv/PenolPyrv_kinase-like_dom"/>
</dbReference>
<dbReference type="InterPro" id="IPR040442">
    <property type="entry name" value="Pyrv_kinase-like_dom_sf"/>
</dbReference>
<dbReference type="Gene3D" id="3.20.20.60">
    <property type="entry name" value="Phosphoenolpyruvate-binding domains"/>
    <property type="match status" value="1"/>
</dbReference>
<organism evidence="1 2">
    <name type="scientific">Aliiroseovarius halocynthiae</name>
    <dbReference type="NCBI Taxonomy" id="985055"/>
    <lineage>
        <taxon>Bacteria</taxon>
        <taxon>Pseudomonadati</taxon>
        <taxon>Pseudomonadota</taxon>
        <taxon>Alphaproteobacteria</taxon>
        <taxon>Rhodobacterales</taxon>
        <taxon>Paracoccaceae</taxon>
        <taxon>Aliiroseovarius</taxon>
    </lineage>
</organism>
<keyword evidence="2" id="KW-1185">Reference proteome</keyword>
<proteinExistence type="predicted"/>
<dbReference type="Pfam" id="PF13714">
    <property type="entry name" value="PEP_mutase"/>
    <property type="match status" value="1"/>
</dbReference>
<dbReference type="CDD" id="cd00377">
    <property type="entry name" value="ICL_PEPM"/>
    <property type="match status" value="1"/>
</dbReference>
<dbReference type="PANTHER" id="PTHR42905:SF16">
    <property type="entry name" value="CARBOXYPHOSPHONOENOLPYRUVATE PHOSPHONOMUTASE-LIKE PROTEIN (AFU_ORTHOLOGUE AFUA_5G07230)"/>
    <property type="match status" value="1"/>
</dbReference>